<comment type="caution">
    <text evidence="1">The sequence shown here is derived from an EMBL/GenBank/DDBJ whole genome shotgun (WGS) entry which is preliminary data.</text>
</comment>
<name>A0ABP9CGF9_9FLAO</name>
<gene>
    <name evidence="1" type="ORF">GCM10023330_14720</name>
</gene>
<accession>A0ABP9CGF9</accession>
<reference evidence="2" key="1">
    <citation type="journal article" date="2019" name="Int. J. Syst. Evol. Microbiol.">
        <title>The Global Catalogue of Microorganisms (GCM) 10K type strain sequencing project: providing services to taxonomists for standard genome sequencing and annotation.</title>
        <authorList>
            <consortium name="The Broad Institute Genomics Platform"/>
            <consortium name="The Broad Institute Genome Sequencing Center for Infectious Disease"/>
            <person name="Wu L."/>
            <person name="Ma J."/>
        </authorList>
    </citation>
    <scope>NUCLEOTIDE SEQUENCE [LARGE SCALE GENOMIC DNA]</scope>
    <source>
        <strain evidence="2">JCM 18325</strain>
    </source>
</reference>
<dbReference type="RefSeq" id="WP_345276310.1">
    <property type="nucleotide sequence ID" value="NZ_BAABJW010000002.1"/>
</dbReference>
<keyword evidence="2" id="KW-1185">Reference proteome</keyword>
<dbReference type="Proteomes" id="UP001501433">
    <property type="component" value="Unassembled WGS sequence"/>
</dbReference>
<dbReference type="EMBL" id="BAABJW010000002">
    <property type="protein sequence ID" value="GAA4808918.1"/>
    <property type="molecule type" value="Genomic_DNA"/>
</dbReference>
<evidence type="ECO:0000313" key="2">
    <source>
        <dbReference type="Proteomes" id="UP001501433"/>
    </source>
</evidence>
<evidence type="ECO:0008006" key="3">
    <source>
        <dbReference type="Google" id="ProtNLM"/>
    </source>
</evidence>
<evidence type="ECO:0000313" key="1">
    <source>
        <dbReference type="EMBL" id="GAA4808918.1"/>
    </source>
</evidence>
<sequence>MKFEDSIYYKSLNPPKLEFPFGNYYLLEKFVVAELFEGVHFDWEKTKLLIGRIVDFYGENPKIGFISNRINHYSIDPQNWLKWEKEYGFVVASAIVIYNSSNLMNASIEKKFANRRIKSCQSITEAIDWMLNLEELS</sequence>
<proteinExistence type="predicted"/>
<protein>
    <recommendedName>
        <fullName evidence="3">STAS/SEC14 domain-containing protein</fullName>
    </recommendedName>
</protein>
<organism evidence="1 2">
    <name type="scientific">Litoribaculum gwangyangense</name>
    <dbReference type="NCBI Taxonomy" id="1130722"/>
    <lineage>
        <taxon>Bacteria</taxon>
        <taxon>Pseudomonadati</taxon>
        <taxon>Bacteroidota</taxon>
        <taxon>Flavobacteriia</taxon>
        <taxon>Flavobacteriales</taxon>
        <taxon>Flavobacteriaceae</taxon>
        <taxon>Litoribaculum</taxon>
    </lineage>
</organism>